<feature type="region of interest" description="Disordered" evidence="1">
    <location>
        <begin position="172"/>
        <end position="222"/>
    </location>
</feature>
<accession>A0A9P6LWR6</accession>
<dbReference type="OrthoDB" id="2449176at2759"/>
<reference evidence="2" key="1">
    <citation type="journal article" date="2020" name="Fungal Divers.">
        <title>Resolving the Mortierellaceae phylogeny through synthesis of multi-gene phylogenetics and phylogenomics.</title>
        <authorList>
            <person name="Vandepol N."/>
            <person name="Liber J."/>
            <person name="Desiro A."/>
            <person name="Na H."/>
            <person name="Kennedy M."/>
            <person name="Barry K."/>
            <person name="Grigoriev I.V."/>
            <person name="Miller A.N."/>
            <person name="O'Donnell K."/>
            <person name="Stajich J.E."/>
            <person name="Bonito G."/>
        </authorList>
    </citation>
    <scope>NUCLEOTIDE SEQUENCE</scope>
    <source>
        <strain evidence="2">CK1249</strain>
    </source>
</reference>
<feature type="non-terminal residue" evidence="2">
    <location>
        <position position="369"/>
    </location>
</feature>
<evidence type="ECO:0000313" key="3">
    <source>
        <dbReference type="Proteomes" id="UP000738359"/>
    </source>
</evidence>
<sequence>LDPILKLVAADLNYFSGQLSDAQAAIFERATGSHLAIAPTTTTSPPTSTAMTTATASDKDKASTVLGGSKLRVLSLEISPLTQPGFESAYRLIENSPKLDRMEVKIWCRPGHKLEWNRYASFVSRIGHRTNALQLQGGNVNTMLQHLSAKVPDPSQVLTVLSTFEMRGESVASTPISSTSAGADANGAGTDNTSDSTTAKEGGETNAPQPEVMEEDSTSGTAAMTTAALTSTATASKQMVNVTKLRDKHVSWVVSVLGLSTITNLMIRKVWIDADGWDLILEALDFSKLVSIDVQASNFGIEQMDKLVDRVPSPSPPTAQEDASALVFAPLNDLNIHLSVKPTNEMKQRWEAALKAKTRDLLFQCEADF</sequence>
<comment type="caution">
    <text evidence="2">The sequence shown here is derived from an EMBL/GenBank/DDBJ whole genome shotgun (WGS) entry which is preliminary data.</text>
</comment>
<evidence type="ECO:0000313" key="2">
    <source>
        <dbReference type="EMBL" id="KAF9947760.1"/>
    </source>
</evidence>
<keyword evidence="3" id="KW-1185">Reference proteome</keyword>
<protein>
    <submittedName>
        <fullName evidence="2">Uncharacterized protein</fullName>
    </submittedName>
</protein>
<organism evidence="2 3">
    <name type="scientific">Mortierella alpina</name>
    <name type="common">Oleaginous fungus</name>
    <name type="synonym">Mortierella renispora</name>
    <dbReference type="NCBI Taxonomy" id="64518"/>
    <lineage>
        <taxon>Eukaryota</taxon>
        <taxon>Fungi</taxon>
        <taxon>Fungi incertae sedis</taxon>
        <taxon>Mucoromycota</taxon>
        <taxon>Mortierellomycotina</taxon>
        <taxon>Mortierellomycetes</taxon>
        <taxon>Mortierellales</taxon>
        <taxon>Mortierellaceae</taxon>
        <taxon>Mortierella</taxon>
    </lineage>
</organism>
<feature type="compositionally biased region" description="Low complexity" evidence="1">
    <location>
        <begin position="177"/>
        <end position="193"/>
    </location>
</feature>
<proteinExistence type="predicted"/>
<evidence type="ECO:0000256" key="1">
    <source>
        <dbReference type="SAM" id="MobiDB-lite"/>
    </source>
</evidence>
<dbReference type="AlphaFoldDB" id="A0A9P6LWR6"/>
<gene>
    <name evidence="2" type="ORF">BGZ70_002522</name>
</gene>
<dbReference type="EMBL" id="JAAAHY010001616">
    <property type="protein sequence ID" value="KAF9947760.1"/>
    <property type="molecule type" value="Genomic_DNA"/>
</dbReference>
<dbReference type="Proteomes" id="UP000738359">
    <property type="component" value="Unassembled WGS sequence"/>
</dbReference>
<name>A0A9P6LWR6_MORAP</name>